<dbReference type="Pfam" id="PF21688">
    <property type="entry name" value="FAD-depend_C"/>
    <property type="match status" value="1"/>
</dbReference>
<reference evidence="3" key="1">
    <citation type="submission" date="2020-02" db="EMBL/GenBank/DDBJ databases">
        <authorList>
            <person name="Meier V. D."/>
        </authorList>
    </citation>
    <scope>NUCLEOTIDE SEQUENCE</scope>
    <source>
        <strain evidence="3">AVDCRST_MAG08</strain>
    </source>
</reference>
<organism evidence="3">
    <name type="scientific">uncultured Acetobacteraceae bacterium</name>
    <dbReference type="NCBI Taxonomy" id="169975"/>
    <lineage>
        <taxon>Bacteria</taxon>
        <taxon>Pseudomonadati</taxon>
        <taxon>Pseudomonadota</taxon>
        <taxon>Alphaproteobacteria</taxon>
        <taxon>Acetobacterales</taxon>
        <taxon>Acetobacteraceae</taxon>
        <taxon>environmental samples</taxon>
    </lineage>
</organism>
<dbReference type="AlphaFoldDB" id="A0A6J4JAW5"/>
<feature type="domain" description="FAD-dependent protein C-terminal" evidence="2">
    <location>
        <begin position="285"/>
        <end position="480"/>
    </location>
</feature>
<sequence length="552" mass="59224">MLRLTELRLPLDHPEDALEQAVLRRLGVGAADLLGVTVARRGYDARKPAAISLVYTLDVELRDEAAVLSRCAGDPRIGPAPDTRYRLVARSPEPGPPRPVVVGAGPCGLMAALALAQMGFRPLVLERGQPVRQRTKDTWGLWRRGVLEPESNVQFGEGGAGTFSDGKLYSQIRDPRHLGRKVLEEFVRAGAPEEILWVSKPHIGTFRLVTVVEGMRAEIERLGGEYRFGTRVVDLEIDDDRRLRGLVLESGETVEATHAVLAPGHSARDLLAILLRRGVAMEAKPFSIGVRIEHPQRVVDRARFGPNAGNKLLGAADYRLAHHCANGRAVYSFCMCPGGRVVAATSEPGHVVTNGMSQYSRAEFNANAGLVVGISPADYPGGVLAGVEFQRRWERAAFEAGGGDYRAPAQRVEDFLAGRPSTFLGDVVPSYQPGTRPTDLSACLPDYAVAAMREALPAFARQVPGFAMADAVMTGVETRTSSPVRLPRNGAFQSVNTAGLFPAGEGAGYAGGILSAGVDGIRVAEAVAMSLTGQEVPAEWSRRRSEAALVYG</sequence>
<proteinExistence type="predicted"/>
<dbReference type="GO" id="GO:0071949">
    <property type="term" value="F:FAD binding"/>
    <property type="evidence" value="ECO:0007669"/>
    <property type="project" value="InterPro"/>
</dbReference>
<dbReference type="PANTHER" id="PTHR42842:SF3">
    <property type="entry name" value="FAD_NAD(P)-BINDING OXIDOREDUCTASE FAMILY PROTEIN"/>
    <property type="match status" value="1"/>
</dbReference>
<name>A0A6J4JAW5_9PROT</name>
<dbReference type="PANTHER" id="PTHR42842">
    <property type="entry name" value="FAD/NAD(P)-BINDING OXIDOREDUCTASE"/>
    <property type="match status" value="1"/>
</dbReference>
<dbReference type="EMBL" id="CADCTG010000248">
    <property type="protein sequence ID" value="CAA9273278.1"/>
    <property type="molecule type" value="Genomic_DNA"/>
</dbReference>
<gene>
    <name evidence="3" type="ORF">AVDCRST_MAG08-3324</name>
</gene>
<evidence type="ECO:0000259" key="2">
    <source>
        <dbReference type="Pfam" id="PF21688"/>
    </source>
</evidence>
<accession>A0A6J4JAW5</accession>
<dbReference type="InterPro" id="IPR036188">
    <property type="entry name" value="FAD/NAD-bd_sf"/>
</dbReference>
<evidence type="ECO:0000259" key="1">
    <source>
        <dbReference type="Pfam" id="PF01494"/>
    </source>
</evidence>
<dbReference type="InterPro" id="IPR028348">
    <property type="entry name" value="FAD-binding_protein"/>
</dbReference>
<dbReference type="InterPro" id="IPR049516">
    <property type="entry name" value="FAD-depend_C"/>
</dbReference>
<dbReference type="Pfam" id="PF01494">
    <property type="entry name" value="FAD_binding_3"/>
    <property type="match status" value="1"/>
</dbReference>
<dbReference type="PIRSF" id="PIRSF038984">
    <property type="entry name" value="FAD_binding_protein"/>
    <property type="match status" value="1"/>
</dbReference>
<dbReference type="SUPFAM" id="SSF51905">
    <property type="entry name" value="FAD/NAD(P)-binding domain"/>
    <property type="match status" value="1"/>
</dbReference>
<dbReference type="Gene3D" id="3.50.50.60">
    <property type="entry name" value="FAD/NAD(P)-binding domain"/>
    <property type="match status" value="2"/>
</dbReference>
<protein>
    <submittedName>
        <fullName evidence="3">NAD(FAD)-utilizing dehydrogenase, sll0175 homolog</fullName>
    </submittedName>
</protein>
<evidence type="ECO:0000313" key="3">
    <source>
        <dbReference type="EMBL" id="CAA9273278.1"/>
    </source>
</evidence>
<dbReference type="InterPro" id="IPR002938">
    <property type="entry name" value="FAD-bd"/>
</dbReference>
<dbReference type="Gene3D" id="3.30.70.2700">
    <property type="match status" value="1"/>
</dbReference>
<feature type="domain" description="FAD-binding" evidence="1">
    <location>
        <begin position="100"/>
        <end position="130"/>
    </location>
</feature>